<dbReference type="RefSeq" id="WP_227261565.1">
    <property type="nucleotide sequence ID" value="NZ_BAAADU010000002.1"/>
</dbReference>
<evidence type="ECO:0000256" key="2">
    <source>
        <dbReference type="ARBA" id="ARBA00022722"/>
    </source>
</evidence>
<evidence type="ECO:0000313" key="9">
    <source>
        <dbReference type="EMBL" id="GAA0647361.1"/>
    </source>
</evidence>
<dbReference type="InterPro" id="IPR048302">
    <property type="entry name" value="NucS_N"/>
</dbReference>
<evidence type="ECO:0000256" key="1">
    <source>
        <dbReference type="ARBA" id="ARBA00022490"/>
    </source>
</evidence>
<comment type="subcellular location">
    <subcellularLocation>
        <location evidence="6">Cytoplasm</location>
    </subcellularLocation>
</comment>
<keyword evidence="10" id="KW-1185">Reference proteome</keyword>
<dbReference type="Gene3D" id="3.40.1350.10">
    <property type="match status" value="1"/>
</dbReference>
<comment type="caution">
    <text evidence="9">The sequence shown here is derived from an EMBL/GenBank/DDBJ whole genome shotgun (WGS) entry which is preliminary data.</text>
</comment>
<dbReference type="Pfam" id="PF21003">
    <property type="entry name" value="NucS_N"/>
    <property type="match status" value="1"/>
</dbReference>
<evidence type="ECO:0000256" key="5">
    <source>
        <dbReference type="ARBA" id="ARBA00023125"/>
    </source>
</evidence>
<evidence type="ECO:0000256" key="4">
    <source>
        <dbReference type="ARBA" id="ARBA00022801"/>
    </source>
</evidence>
<evidence type="ECO:0000256" key="3">
    <source>
        <dbReference type="ARBA" id="ARBA00022759"/>
    </source>
</evidence>
<evidence type="ECO:0000256" key="6">
    <source>
        <dbReference type="HAMAP-Rule" id="MF_00722"/>
    </source>
</evidence>
<dbReference type="GO" id="GO:0005737">
    <property type="term" value="C:cytoplasm"/>
    <property type="evidence" value="ECO:0007669"/>
    <property type="project" value="UniProtKB-SubCell"/>
</dbReference>
<feature type="domain" description="Endonuclease NucS C-terminal" evidence="7">
    <location>
        <begin position="130"/>
        <end position="232"/>
    </location>
</feature>
<evidence type="ECO:0000313" key="10">
    <source>
        <dbReference type="Proteomes" id="UP001500194"/>
    </source>
</evidence>
<dbReference type="InterPro" id="IPR049173">
    <property type="entry name" value="NucS_N_sf"/>
</dbReference>
<keyword evidence="2 6" id="KW-0540">Nuclease</keyword>
<dbReference type="GO" id="GO:0003677">
    <property type="term" value="F:DNA binding"/>
    <property type="evidence" value="ECO:0007669"/>
    <property type="project" value="UniProtKB-KW"/>
</dbReference>
<keyword evidence="5 6" id="KW-0238">DNA-binding</keyword>
<sequence>MAAEHHETPDAETLANVVETGLHEGAIVTLQAECEVEYDGRTSGYLGPGDRLLVCKPDGTLLVHQPDGHKPVNWMPAGGTVSARESDGDLVVVARRVNPRERVEVRLIEAYGVTRYDADDAAEYEESGTEDEMHAYIEAHPDELEEGLRVVEHERETKYGFIDFFATDSEGNPVVVEVKRIQATLNHFDQLKRYVSLYEDNDEVRGMLVAPSASERVRRALRDSGLEFVELAEFDRDATGTTDAKLSDF</sequence>
<keyword evidence="3 6" id="KW-0255">Endonuclease</keyword>
<dbReference type="InterPro" id="IPR048301">
    <property type="entry name" value="NucS_C"/>
</dbReference>
<dbReference type="Proteomes" id="UP001500194">
    <property type="component" value="Unassembled WGS sequence"/>
</dbReference>
<dbReference type="CDD" id="cd22341">
    <property type="entry name" value="NucS-like"/>
    <property type="match status" value="1"/>
</dbReference>
<comment type="function">
    <text evidence="6">Cleaves both 3' and 5' ssDNA extremities of branched DNA structures.</text>
</comment>
<dbReference type="InterPro" id="IPR002793">
    <property type="entry name" value="Endonuclease_NucS"/>
</dbReference>
<dbReference type="GO" id="GO:0000014">
    <property type="term" value="F:single-stranded DNA endodeoxyribonuclease activity"/>
    <property type="evidence" value="ECO:0007669"/>
    <property type="project" value="UniProtKB-UniRule"/>
</dbReference>
<dbReference type="PANTHER" id="PTHR38814">
    <property type="entry name" value="ENDONUCLEASE NUCS"/>
    <property type="match status" value="1"/>
</dbReference>
<dbReference type="EMBL" id="BAAADU010000002">
    <property type="protein sequence ID" value="GAA0647361.1"/>
    <property type="molecule type" value="Genomic_DNA"/>
</dbReference>
<evidence type="ECO:0000259" key="7">
    <source>
        <dbReference type="Pfam" id="PF01939"/>
    </source>
</evidence>
<keyword evidence="4 6" id="KW-0378">Hydrolase</keyword>
<protein>
    <recommendedName>
        <fullName evidence="6">Endonuclease NucS</fullName>
        <ecNumber evidence="6">3.1.-.-</ecNumber>
    </recommendedName>
</protein>
<reference evidence="9 10" key="1">
    <citation type="journal article" date="2019" name="Int. J. Syst. Evol. Microbiol.">
        <title>The Global Catalogue of Microorganisms (GCM) 10K type strain sequencing project: providing services to taxonomists for standard genome sequencing and annotation.</title>
        <authorList>
            <consortium name="The Broad Institute Genomics Platform"/>
            <consortium name="The Broad Institute Genome Sequencing Center for Infectious Disease"/>
            <person name="Wu L."/>
            <person name="Ma J."/>
        </authorList>
    </citation>
    <scope>NUCLEOTIDE SEQUENCE [LARGE SCALE GENOMIC DNA]</scope>
    <source>
        <strain evidence="9 10">JCM 16327</strain>
    </source>
</reference>
<dbReference type="GeneID" id="68572152"/>
<feature type="domain" description="Endonuclease NucS N-terminal PH-like" evidence="8">
    <location>
        <begin position="26"/>
        <end position="121"/>
    </location>
</feature>
<dbReference type="Pfam" id="PF01939">
    <property type="entry name" value="NucS_C"/>
    <property type="match status" value="1"/>
</dbReference>
<gene>
    <name evidence="9" type="primary">nucS_1</name>
    <name evidence="6" type="synonym">nucS</name>
    <name evidence="9" type="ORF">GCM10009019_07250</name>
</gene>
<proteinExistence type="inferred from homology"/>
<dbReference type="PANTHER" id="PTHR38814:SF1">
    <property type="entry name" value="ENDONUCLEASE NUCS"/>
    <property type="match status" value="1"/>
</dbReference>
<dbReference type="InterPro" id="IPR011856">
    <property type="entry name" value="tRNA_endonuc-like_dom_sf"/>
</dbReference>
<dbReference type="AlphaFoldDB" id="A0AAV3SZG7"/>
<dbReference type="Gene3D" id="2.70.180.20">
    <property type="match status" value="1"/>
</dbReference>
<organism evidence="9 10">
    <name type="scientific">Salarchaeum japonicum</name>
    <dbReference type="NCBI Taxonomy" id="555573"/>
    <lineage>
        <taxon>Archaea</taxon>
        <taxon>Methanobacteriati</taxon>
        <taxon>Methanobacteriota</taxon>
        <taxon>Stenosarchaea group</taxon>
        <taxon>Halobacteria</taxon>
        <taxon>Halobacteriales</taxon>
        <taxon>Halobacteriaceae</taxon>
    </lineage>
</organism>
<dbReference type="HAMAP" id="MF_00722">
    <property type="entry name" value="NucS"/>
    <property type="match status" value="1"/>
</dbReference>
<comment type="similarity">
    <text evidence="6">Belongs to the NucS endonuclease family.</text>
</comment>
<accession>A0AAV3SZG7</accession>
<dbReference type="NCBIfam" id="NF003270">
    <property type="entry name" value="PRK04247.1"/>
    <property type="match status" value="1"/>
</dbReference>
<keyword evidence="1 6" id="KW-0963">Cytoplasm</keyword>
<evidence type="ECO:0000259" key="8">
    <source>
        <dbReference type="Pfam" id="PF21003"/>
    </source>
</evidence>
<dbReference type="EC" id="3.1.-.-" evidence="6"/>
<name>A0AAV3SZG7_9EURY</name>